<sequence>MQSCPNCGSREVGRIGSDHYYCHDCCVEMSELEGGLVIHQVEEDGTLIPLDDWT</sequence>
<evidence type="ECO:0000313" key="2">
    <source>
        <dbReference type="Proteomes" id="UP000186385"/>
    </source>
</evidence>
<dbReference type="RefSeq" id="WP_169714078.1">
    <property type="nucleotide sequence ID" value="NZ_FTLX01000001.1"/>
</dbReference>
<organism evidence="1 2">
    <name type="scientific">Domibacillus enclensis</name>
    <dbReference type="NCBI Taxonomy" id="1017273"/>
    <lineage>
        <taxon>Bacteria</taxon>
        <taxon>Bacillati</taxon>
        <taxon>Bacillota</taxon>
        <taxon>Bacilli</taxon>
        <taxon>Bacillales</taxon>
        <taxon>Bacillaceae</taxon>
        <taxon>Domibacillus</taxon>
    </lineage>
</organism>
<reference evidence="1 2" key="1">
    <citation type="submission" date="2017-01" db="EMBL/GenBank/DDBJ databases">
        <authorList>
            <person name="Mah S.A."/>
            <person name="Swanson W.J."/>
            <person name="Moy G.W."/>
            <person name="Vacquier V.D."/>
        </authorList>
    </citation>
    <scope>NUCLEOTIDE SEQUENCE [LARGE SCALE GENOMIC DNA]</scope>
    <source>
        <strain evidence="1 2">NIO-1016</strain>
    </source>
</reference>
<dbReference type="EMBL" id="FTLX01000001">
    <property type="protein sequence ID" value="SIQ08039.1"/>
    <property type="molecule type" value="Genomic_DNA"/>
</dbReference>
<gene>
    <name evidence="1" type="ORF">SAMN05443094_101644</name>
</gene>
<dbReference type="Proteomes" id="UP000186385">
    <property type="component" value="Unassembled WGS sequence"/>
</dbReference>
<proteinExistence type="predicted"/>
<name>A0A1N6PV21_9BACI</name>
<evidence type="ECO:0000313" key="1">
    <source>
        <dbReference type="EMBL" id="SIQ08039.1"/>
    </source>
</evidence>
<accession>A0A1N6PV21</accession>
<dbReference type="STRING" id="1017273.SAMN05443094_101644"/>
<protein>
    <submittedName>
        <fullName evidence="1">Uncharacterized protein</fullName>
    </submittedName>
</protein>
<dbReference type="AlphaFoldDB" id="A0A1N6PV21"/>